<evidence type="ECO:0000256" key="19">
    <source>
        <dbReference type="PIRNR" id="PIRNR036440"/>
    </source>
</evidence>
<dbReference type="Gene3D" id="3.40.50.720">
    <property type="entry name" value="NAD(P)-binding Rossmann-like Domain"/>
    <property type="match status" value="1"/>
</dbReference>
<dbReference type="InterPro" id="IPR000534">
    <property type="entry name" value="Semialdehyde_DH_NAD-bd"/>
</dbReference>
<dbReference type="InterPro" id="IPR011241">
    <property type="entry name" value="NAGK/NAGSA"/>
</dbReference>
<dbReference type="EC" id="2.7.2.8" evidence="6"/>
<dbReference type="CDD" id="cd23936">
    <property type="entry name" value="AGPR_C_ARG5_6_like"/>
    <property type="match status" value="1"/>
</dbReference>
<dbReference type="Gene3D" id="3.40.1160.10">
    <property type="entry name" value="Acetylglutamate kinase-like"/>
    <property type="match status" value="1"/>
</dbReference>
<dbReference type="Pfam" id="PF00696">
    <property type="entry name" value="AA_kinase"/>
    <property type="match status" value="1"/>
</dbReference>
<evidence type="ECO:0000256" key="5">
    <source>
        <dbReference type="ARBA" id="ARBA00007239"/>
    </source>
</evidence>
<dbReference type="GO" id="GO:0006526">
    <property type="term" value="P:L-arginine biosynthetic process"/>
    <property type="evidence" value="ECO:0007669"/>
    <property type="project" value="UniProtKB-UniRule"/>
</dbReference>
<dbReference type="InterPro" id="IPR000706">
    <property type="entry name" value="AGPR_type-1"/>
</dbReference>
<evidence type="ECO:0000256" key="8">
    <source>
        <dbReference type="ARBA" id="ARBA00022605"/>
    </source>
</evidence>
<evidence type="ECO:0000256" key="11">
    <source>
        <dbReference type="ARBA" id="ARBA00022777"/>
    </source>
</evidence>
<dbReference type="Proteomes" id="UP000317494">
    <property type="component" value="Unassembled WGS sequence"/>
</dbReference>
<keyword evidence="10 19" id="KW-0547">Nucleotide-binding</keyword>
<dbReference type="InterPro" id="IPR041734">
    <property type="entry name" value="NAGK-fArgBP"/>
</dbReference>
<evidence type="ECO:0000256" key="10">
    <source>
        <dbReference type="ARBA" id="ARBA00022741"/>
    </source>
</evidence>
<feature type="domain" description="N-acetyltransferase" evidence="21">
    <location>
        <begin position="315"/>
        <end position="474"/>
    </location>
</feature>
<dbReference type="VEuPathDB" id="FungiDB:SeMB42_g02169"/>
<dbReference type="STRING" id="286115.A0A507DIB7"/>
<dbReference type="PROSITE" id="PS01224">
    <property type="entry name" value="ARGC"/>
    <property type="match status" value="1"/>
</dbReference>
<dbReference type="Gene3D" id="3.30.360.10">
    <property type="entry name" value="Dihydrodipicolinate Reductase, domain 2"/>
    <property type="match status" value="1"/>
</dbReference>
<keyword evidence="14" id="KW-0809">Transit peptide</keyword>
<comment type="similarity">
    <text evidence="5 19">In the C-terminal section; belongs to the NAGSA dehydrogenase family.</text>
</comment>
<evidence type="ECO:0000256" key="2">
    <source>
        <dbReference type="ARBA" id="ARBA00004828"/>
    </source>
</evidence>
<evidence type="ECO:0000313" key="22">
    <source>
        <dbReference type="EMBL" id="TPX47109.1"/>
    </source>
</evidence>
<comment type="pathway">
    <text evidence="3 19">Amino-acid biosynthesis; L-arginine biosynthesis; N(2)-acetyl-L-ornithine from L-glutamate: step 3/4.</text>
</comment>
<dbReference type="NCBIfam" id="TIGR00761">
    <property type="entry name" value="argB"/>
    <property type="match status" value="1"/>
</dbReference>
<dbReference type="InterPro" id="IPR036393">
    <property type="entry name" value="AceGlu_kinase-like_sf"/>
</dbReference>
<dbReference type="FunFam" id="3.30.360.10:FF:000019">
    <property type="entry name" value="Bifunctional acetylglutamate kinase/N-acetyl-gamma-glutamyl-phosphate reductase"/>
    <property type="match status" value="1"/>
</dbReference>
<evidence type="ECO:0000313" key="25">
    <source>
        <dbReference type="Proteomes" id="UP000320475"/>
    </source>
</evidence>
<evidence type="ECO:0000256" key="3">
    <source>
        <dbReference type="ARBA" id="ARBA00004862"/>
    </source>
</evidence>
<dbReference type="PIRSF" id="PIRSF036440">
    <property type="entry name" value="ARG5-6"/>
    <property type="match status" value="1"/>
</dbReference>
<dbReference type="EMBL" id="QEAN01000064">
    <property type="protein sequence ID" value="TPX50638.1"/>
    <property type="molecule type" value="Genomic_DNA"/>
</dbReference>
<evidence type="ECO:0000256" key="13">
    <source>
        <dbReference type="ARBA" id="ARBA00022857"/>
    </source>
</evidence>
<comment type="pathway">
    <text evidence="2 19">Amino-acid biosynthesis; L-arginine biosynthesis; N(2)-acetyl-L-ornithine from L-glutamate: step 2/4.</text>
</comment>
<reference evidence="24 25" key="1">
    <citation type="journal article" date="2019" name="Sci. Rep.">
        <title>Comparative genomics of chytrid fungi reveal insights into the obligate biotrophic and pathogenic lifestyle of Synchytrium endobioticum.</title>
        <authorList>
            <person name="van de Vossenberg B.T.L.H."/>
            <person name="Warris S."/>
            <person name="Nguyen H.D.T."/>
            <person name="van Gent-Pelzer M.P.E."/>
            <person name="Joly D.L."/>
            <person name="van de Geest H.C."/>
            <person name="Bonants P.J.M."/>
            <person name="Smith D.S."/>
            <person name="Levesque C.A."/>
            <person name="van der Lee T.A.J."/>
        </authorList>
    </citation>
    <scope>NUCLEOTIDE SEQUENCE [LARGE SCALE GENOMIC DNA]</scope>
    <source>
        <strain evidence="22 25">LEV6574</strain>
        <strain evidence="23 24">MB42</strain>
    </source>
</reference>
<evidence type="ECO:0000256" key="15">
    <source>
        <dbReference type="ARBA" id="ARBA00023002"/>
    </source>
</evidence>
<evidence type="ECO:0000256" key="4">
    <source>
        <dbReference type="ARBA" id="ARBA00006830"/>
    </source>
</evidence>
<evidence type="ECO:0000313" key="23">
    <source>
        <dbReference type="EMBL" id="TPX50638.1"/>
    </source>
</evidence>
<dbReference type="PROSITE" id="PS51731">
    <property type="entry name" value="GNAT_NAGS"/>
    <property type="match status" value="1"/>
</dbReference>
<dbReference type="HAMAP" id="MF_00150">
    <property type="entry name" value="ArgC_type1"/>
    <property type="match status" value="1"/>
</dbReference>
<keyword evidence="16 19" id="KW-0496">Mitochondrion</keyword>
<dbReference type="EMBL" id="QEAM01000085">
    <property type="protein sequence ID" value="TPX47109.1"/>
    <property type="molecule type" value="Genomic_DNA"/>
</dbReference>
<dbReference type="FunFam" id="3.40.1160.10:FF:000046">
    <property type="entry name" value="N-acetylglutamate kinase / N-acetylglutamate synthase"/>
    <property type="match status" value="1"/>
</dbReference>
<dbReference type="InterPro" id="IPR006855">
    <property type="entry name" value="Vertebrate-like_GNAT_dom"/>
</dbReference>
<keyword evidence="11 19" id="KW-0418">Kinase</keyword>
<comment type="similarity">
    <text evidence="4 19">In the N-terminal section; belongs to the acetylglutamate kinase family.</text>
</comment>
<keyword evidence="15 19" id="KW-0560">Oxidoreductase</keyword>
<dbReference type="UniPathway" id="UPA00068">
    <property type="reaction ID" value="UER00107"/>
</dbReference>
<dbReference type="CDD" id="cd04252">
    <property type="entry name" value="AAK_NAGK-fArgBP"/>
    <property type="match status" value="1"/>
</dbReference>
<evidence type="ECO:0000256" key="1">
    <source>
        <dbReference type="ARBA" id="ARBA00004173"/>
    </source>
</evidence>
<keyword evidence="13 19" id="KW-0521">NADP</keyword>
<evidence type="ECO:0000256" key="18">
    <source>
        <dbReference type="ARBA" id="ARBA00048141"/>
    </source>
</evidence>
<evidence type="ECO:0000256" key="6">
    <source>
        <dbReference type="ARBA" id="ARBA00013065"/>
    </source>
</evidence>
<keyword evidence="8 19" id="KW-0028">Amino-acid biosynthesis</keyword>
<dbReference type="SUPFAM" id="SSF53633">
    <property type="entry name" value="Carbamate kinase-like"/>
    <property type="match status" value="1"/>
</dbReference>
<dbReference type="NCBIfam" id="NF003387">
    <property type="entry name" value="PRK04531.1-2"/>
    <property type="match status" value="1"/>
</dbReference>
<evidence type="ECO:0000256" key="14">
    <source>
        <dbReference type="ARBA" id="ARBA00022946"/>
    </source>
</evidence>
<keyword evidence="9 19" id="KW-0808">Transferase</keyword>
<dbReference type="Gene3D" id="3.40.630.30">
    <property type="match status" value="1"/>
</dbReference>
<dbReference type="InterPro" id="IPR004662">
    <property type="entry name" value="AcgluKinase_fam"/>
</dbReference>
<dbReference type="Pfam" id="PF04768">
    <property type="entry name" value="NAT"/>
    <property type="match status" value="1"/>
</dbReference>
<comment type="caution">
    <text evidence="23">The sequence shown here is derived from an EMBL/GenBank/DDBJ whole genome shotgun (WGS) entry which is preliminary data.</text>
</comment>
<dbReference type="SUPFAM" id="SSF51735">
    <property type="entry name" value="NAD(P)-binding Rossmann-fold domains"/>
    <property type="match status" value="1"/>
</dbReference>
<evidence type="ECO:0000256" key="17">
    <source>
        <dbReference type="ARBA" id="ARBA00023268"/>
    </source>
</evidence>
<dbReference type="GO" id="GO:0005524">
    <property type="term" value="F:ATP binding"/>
    <property type="evidence" value="ECO:0007669"/>
    <property type="project" value="UniProtKB-UniRule"/>
</dbReference>
<dbReference type="InterPro" id="IPR001048">
    <property type="entry name" value="Asp/Glu/Uridylate_kinase"/>
</dbReference>
<evidence type="ECO:0000256" key="20">
    <source>
        <dbReference type="PROSITE-ProRule" id="PRU10010"/>
    </source>
</evidence>
<dbReference type="SMART" id="SM00859">
    <property type="entry name" value="Semialdhyde_dh"/>
    <property type="match status" value="1"/>
</dbReference>
<evidence type="ECO:0000313" key="24">
    <source>
        <dbReference type="Proteomes" id="UP000317494"/>
    </source>
</evidence>
<accession>A0A507DIB7</accession>
<dbReference type="GO" id="GO:0070401">
    <property type="term" value="F:NADP+ binding"/>
    <property type="evidence" value="ECO:0007669"/>
    <property type="project" value="InterPro"/>
</dbReference>
<dbReference type="Pfam" id="PF22698">
    <property type="entry name" value="Semialdhyde_dhC_1"/>
    <property type="match status" value="1"/>
</dbReference>
<dbReference type="CDD" id="cd24149">
    <property type="entry name" value="AGPR_N_ARG5_6_like"/>
    <property type="match status" value="1"/>
</dbReference>
<dbReference type="GO" id="GO:0003991">
    <property type="term" value="F:acetylglutamate kinase activity"/>
    <property type="evidence" value="ECO:0007669"/>
    <property type="project" value="UniProtKB-EC"/>
</dbReference>
<keyword evidence="17 19" id="KW-0511">Multifunctional enzyme</keyword>
<dbReference type="Proteomes" id="UP000320475">
    <property type="component" value="Unassembled WGS sequence"/>
</dbReference>
<dbReference type="GO" id="GO:0051287">
    <property type="term" value="F:NAD binding"/>
    <property type="evidence" value="ECO:0007669"/>
    <property type="project" value="UniProtKB-UniRule"/>
</dbReference>
<feature type="active site" evidence="20">
    <location>
        <position position="657"/>
    </location>
</feature>
<dbReference type="InterPro" id="IPR036291">
    <property type="entry name" value="NAD(P)-bd_dom_sf"/>
</dbReference>
<comment type="catalytic activity">
    <reaction evidence="18">
        <text>N-acetyl-L-glutamate + ATP = N-acetyl-L-glutamyl 5-phosphate + ADP</text>
        <dbReference type="Rhea" id="RHEA:14629"/>
        <dbReference type="ChEBI" id="CHEBI:30616"/>
        <dbReference type="ChEBI" id="CHEBI:44337"/>
        <dbReference type="ChEBI" id="CHEBI:57936"/>
        <dbReference type="ChEBI" id="CHEBI:456216"/>
        <dbReference type="EC" id="2.7.2.8"/>
    </reaction>
</comment>
<dbReference type="InterPro" id="IPR023013">
    <property type="entry name" value="AGPR_AS"/>
</dbReference>
<dbReference type="AlphaFoldDB" id="A0A507DIB7"/>
<name>A0A507DIB7_9FUNG</name>
<protein>
    <recommendedName>
        <fullName evidence="6">acetylglutamate kinase</fullName>
        <ecNumber evidence="6">2.7.2.8</ecNumber>
    </recommendedName>
</protein>
<comment type="subcellular location">
    <subcellularLocation>
        <location evidence="1 19">Mitochondrion</location>
    </subcellularLocation>
</comment>
<dbReference type="PANTHER" id="PTHR23342:SF0">
    <property type="entry name" value="N-ACETYLGLUTAMATE SYNTHASE, MITOCHONDRIAL"/>
    <property type="match status" value="1"/>
</dbReference>
<proteinExistence type="inferred from homology"/>
<dbReference type="InterPro" id="IPR058924">
    <property type="entry name" value="AGPR_dimerisation_dom"/>
</dbReference>
<dbReference type="Pfam" id="PF01118">
    <property type="entry name" value="Semialdhyde_dh"/>
    <property type="match status" value="1"/>
</dbReference>
<organism evidence="23 24">
    <name type="scientific">Synchytrium endobioticum</name>
    <dbReference type="NCBI Taxonomy" id="286115"/>
    <lineage>
        <taxon>Eukaryota</taxon>
        <taxon>Fungi</taxon>
        <taxon>Fungi incertae sedis</taxon>
        <taxon>Chytridiomycota</taxon>
        <taxon>Chytridiomycota incertae sedis</taxon>
        <taxon>Chytridiomycetes</taxon>
        <taxon>Synchytriales</taxon>
        <taxon>Synchytriaceae</taxon>
        <taxon>Synchytrium</taxon>
    </lineage>
</organism>
<keyword evidence="7 19" id="KW-0055">Arginine biosynthesis</keyword>
<dbReference type="NCBIfam" id="TIGR01850">
    <property type="entry name" value="argC"/>
    <property type="match status" value="1"/>
</dbReference>
<evidence type="ECO:0000256" key="9">
    <source>
        <dbReference type="ARBA" id="ARBA00022679"/>
    </source>
</evidence>
<dbReference type="SUPFAM" id="SSF55347">
    <property type="entry name" value="Glyceraldehyde-3-phosphate dehydrogenase-like, C-terminal domain"/>
    <property type="match status" value="1"/>
</dbReference>
<evidence type="ECO:0000256" key="16">
    <source>
        <dbReference type="ARBA" id="ARBA00023128"/>
    </source>
</evidence>
<dbReference type="PANTHER" id="PTHR23342">
    <property type="entry name" value="N-ACETYLGLUTAMATE SYNTHASE"/>
    <property type="match status" value="1"/>
</dbReference>
<evidence type="ECO:0000256" key="12">
    <source>
        <dbReference type="ARBA" id="ARBA00022840"/>
    </source>
</evidence>
<sequence length="840" mass="93227">MLCRRALFSAARRINSSKRLARPDVSRQSIRCYNDVGAVKYGRYQDPSEKETIVKLLYNIGSRKEVEQYLRHFSSVESDQFAVIKVGGAVLTDDLDTLASSLTFLNRVGLYPVVVHGAGPQLNHLLEAAKIEPQYSEGIRITDEKTLEIARRVFQEENLRLVEALEKLGTRARPINGGVFTADYLDKGKYGLVGKIVHVNKEVVESSIRAGALPILTSLAETPSGQILNVNADVAAGELARVLEPLKIVYINEKGGLFHGVTEKKIDVINLDEEYEDLMKESWVKYGTKLKIREIHDLLQHLPRSSSVSIISPEHLHKELFTHSGADVDRIRVLLNENDPEILSGNSSVAKYLKSLTERSVNLYADAAYGIFAVVTVPQESNVTAKIPFLEKFVATRTAVLNNVSDNVWHMIKKNFQSLVWVTPKEDENKVWFFERADGSYNVGDWTVFWYGVDDLDDLQSYVAKYTKQPAMRPLATSSSNASSISSNVRKFSTAIATSRSHTIPFSSPHIRIHKRAKSTSSRAKQFTLGLIGARGYTGQELIKLVDNHPNLSLGHVISRELQGKTVDFYKKSSLVYSNLAPSDLAKHTDMSCWIMALPNGVCKPFVDALDKAKSNSLILDLSADYRFSKSWTYSLPEVYDARDEVRNSKRVSNPGCYATGAQVAITPLISYLSASPSVFGVSGYSGAGTTPSPKNNVHNLSNNIIPYCLTDHLHEEEISRHINYPVAFTPHVAQWFQGISLTVHMPLNLSMTGKEVQALYAEYYRGERLIRVLNEGEIPEVKNISGKHHVEVGGFKVHTGGKRVVVVATIDNLLKGAATQAIQNINLALGLNEYASIPV</sequence>
<dbReference type="GO" id="GO:0003942">
    <property type="term" value="F:N-acetyl-gamma-glutamyl-phosphate reductase activity"/>
    <property type="evidence" value="ECO:0007669"/>
    <property type="project" value="UniProtKB-UniRule"/>
</dbReference>
<evidence type="ECO:0000256" key="7">
    <source>
        <dbReference type="ARBA" id="ARBA00022571"/>
    </source>
</evidence>
<keyword evidence="12 19" id="KW-0067">ATP-binding</keyword>
<dbReference type="OrthoDB" id="438291at2759"/>
<dbReference type="GO" id="GO:0005759">
    <property type="term" value="C:mitochondrial matrix"/>
    <property type="evidence" value="ECO:0007669"/>
    <property type="project" value="TreeGrafter"/>
</dbReference>
<gene>
    <name evidence="22" type="ORF">SeLEV6574_g02827</name>
    <name evidence="23" type="ORF">SeMB42_g02169</name>
</gene>
<evidence type="ECO:0000259" key="21">
    <source>
        <dbReference type="PROSITE" id="PS51731"/>
    </source>
</evidence>
<keyword evidence="24" id="KW-1185">Reference proteome</keyword>